<dbReference type="Proteomes" id="UP000186385">
    <property type="component" value="Unassembled WGS sequence"/>
</dbReference>
<dbReference type="STRING" id="1017273.SAMN05443094_102503"/>
<dbReference type="GO" id="GO:0006352">
    <property type="term" value="P:DNA-templated transcription initiation"/>
    <property type="evidence" value="ECO:0007669"/>
    <property type="project" value="InterPro"/>
</dbReference>
<dbReference type="GO" id="GO:0016779">
    <property type="term" value="F:nucleotidyltransferase activity"/>
    <property type="evidence" value="ECO:0007669"/>
    <property type="project" value="UniProtKB-KW"/>
</dbReference>
<evidence type="ECO:0000256" key="6">
    <source>
        <dbReference type="ARBA" id="ARBA00023082"/>
    </source>
</evidence>
<dbReference type="InterPro" id="IPR007046">
    <property type="entry name" value="RNA_pol_sigma_54_core-bd"/>
</dbReference>
<evidence type="ECO:0000256" key="8">
    <source>
        <dbReference type="ARBA" id="ARBA00023163"/>
    </source>
</evidence>
<dbReference type="PANTHER" id="PTHR32248:SF4">
    <property type="entry name" value="RNA POLYMERASE SIGMA-54 FACTOR"/>
    <property type="match status" value="1"/>
</dbReference>
<dbReference type="AlphaFoldDB" id="A0A1N6SRF2"/>
<dbReference type="EMBL" id="FTLX01000002">
    <property type="protein sequence ID" value="SIQ43542.1"/>
    <property type="molecule type" value="Genomic_DNA"/>
</dbReference>
<dbReference type="Pfam" id="PF04552">
    <property type="entry name" value="Sigma54_DBD"/>
    <property type="match status" value="1"/>
</dbReference>
<dbReference type="PROSITE" id="PS50044">
    <property type="entry name" value="SIGMA54_3"/>
    <property type="match status" value="1"/>
</dbReference>
<feature type="domain" description="RNA polymerase sigma factor 54 core-binding" evidence="10">
    <location>
        <begin position="79"/>
        <end position="266"/>
    </location>
</feature>
<proteinExistence type="inferred from homology"/>
<keyword evidence="5" id="KW-0805">Transcription regulation</keyword>
<accession>A0A1N6SRF2</accession>
<evidence type="ECO:0000256" key="1">
    <source>
        <dbReference type="ARBA" id="ARBA00008798"/>
    </source>
</evidence>
<dbReference type="InterPro" id="IPR000394">
    <property type="entry name" value="RNA_pol_sigma_54"/>
</dbReference>
<evidence type="ECO:0000256" key="2">
    <source>
        <dbReference type="ARBA" id="ARBA00022478"/>
    </source>
</evidence>
<evidence type="ECO:0000256" key="7">
    <source>
        <dbReference type="ARBA" id="ARBA00023125"/>
    </source>
</evidence>
<keyword evidence="7" id="KW-0238">DNA-binding</keyword>
<dbReference type="Pfam" id="PF00309">
    <property type="entry name" value="Sigma54_AID"/>
    <property type="match status" value="1"/>
</dbReference>
<dbReference type="Pfam" id="PF04963">
    <property type="entry name" value="Sigma54_CBD"/>
    <property type="match status" value="1"/>
</dbReference>
<organism evidence="11 12">
    <name type="scientific">Domibacillus enclensis</name>
    <dbReference type="NCBI Taxonomy" id="1017273"/>
    <lineage>
        <taxon>Bacteria</taxon>
        <taxon>Bacillati</taxon>
        <taxon>Bacillota</taxon>
        <taxon>Bacilli</taxon>
        <taxon>Bacillales</taxon>
        <taxon>Bacillaceae</taxon>
        <taxon>Domibacillus</taxon>
    </lineage>
</organism>
<evidence type="ECO:0000256" key="3">
    <source>
        <dbReference type="ARBA" id="ARBA00022679"/>
    </source>
</evidence>
<comment type="similarity">
    <text evidence="1">Belongs to the sigma-54 factor family.</text>
</comment>
<dbReference type="InterPro" id="IPR038709">
    <property type="entry name" value="RpoN_core-bd_sf"/>
</dbReference>
<dbReference type="RefSeq" id="WP_231581360.1">
    <property type="nucleotide sequence ID" value="NZ_FTLX01000002.1"/>
</dbReference>
<dbReference type="GO" id="GO:0000428">
    <property type="term" value="C:DNA-directed RNA polymerase complex"/>
    <property type="evidence" value="ECO:0007669"/>
    <property type="project" value="UniProtKB-KW"/>
</dbReference>
<evidence type="ECO:0000259" key="9">
    <source>
        <dbReference type="Pfam" id="PF04552"/>
    </source>
</evidence>
<dbReference type="PIRSF" id="PIRSF000774">
    <property type="entry name" value="RpoN"/>
    <property type="match status" value="1"/>
</dbReference>
<keyword evidence="8" id="KW-0804">Transcription</keyword>
<dbReference type="Gene3D" id="1.10.10.1330">
    <property type="entry name" value="RNA polymerase sigma-54 factor, core-binding domain"/>
    <property type="match status" value="1"/>
</dbReference>
<dbReference type="GO" id="GO:0016987">
    <property type="term" value="F:sigma factor activity"/>
    <property type="evidence" value="ECO:0007669"/>
    <property type="project" value="UniProtKB-KW"/>
</dbReference>
<dbReference type="GO" id="GO:0001216">
    <property type="term" value="F:DNA-binding transcription activator activity"/>
    <property type="evidence" value="ECO:0007669"/>
    <property type="project" value="InterPro"/>
</dbReference>
<evidence type="ECO:0000259" key="10">
    <source>
        <dbReference type="Pfam" id="PF04963"/>
    </source>
</evidence>
<keyword evidence="2" id="KW-0240">DNA-directed RNA polymerase</keyword>
<evidence type="ECO:0000256" key="5">
    <source>
        <dbReference type="ARBA" id="ARBA00023015"/>
    </source>
</evidence>
<reference evidence="11 12" key="1">
    <citation type="submission" date="2017-01" db="EMBL/GenBank/DDBJ databases">
        <authorList>
            <person name="Mah S.A."/>
            <person name="Swanson W.J."/>
            <person name="Moy G.W."/>
            <person name="Vacquier V.D."/>
        </authorList>
    </citation>
    <scope>NUCLEOTIDE SEQUENCE [LARGE SCALE GENOMIC DNA]</scope>
    <source>
        <strain evidence="11 12">NIO-1016</strain>
    </source>
</reference>
<dbReference type="NCBIfam" id="TIGR02395">
    <property type="entry name" value="rpoN_sigma"/>
    <property type="match status" value="1"/>
</dbReference>
<dbReference type="PRINTS" id="PR00045">
    <property type="entry name" value="SIGMA54FCT"/>
</dbReference>
<dbReference type="InterPro" id="IPR007634">
    <property type="entry name" value="RNA_pol_sigma_54_DNA-bd"/>
</dbReference>
<dbReference type="GO" id="GO:0003677">
    <property type="term" value="F:DNA binding"/>
    <property type="evidence" value="ECO:0007669"/>
    <property type="project" value="UniProtKB-KW"/>
</dbReference>
<protein>
    <submittedName>
        <fullName evidence="11">RNA polymerase, sigma 54 subunit, RpoN/SigL</fullName>
    </submittedName>
</protein>
<feature type="domain" description="RNA polymerase sigma factor 54 DNA-binding" evidence="9">
    <location>
        <begin position="280"/>
        <end position="440"/>
    </location>
</feature>
<keyword evidence="4" id="KW-0548">Nucleotidyltransferase</keyword>
<keyword evidence="6" id="KW-0731">Sigma factor</keyword>
<sequence>MNMQMKPGLWQQQSMKLAMTQELTQAIALLQYSAQELAEFLEVKAVENPFIQLKEPDLKALYKKERIQSSQKPAQKSGIEHIADDSYTIADYVKTQFQLIDLPDTDKRILVFLLDNMDENGYIAISQKEAARLLNEKEQAVRSVMEQIKQMEPAGIGAQNLQECLLLQAERCLDAPFLAELILRNHFTAFANKTWKPLAKALSVELKEIQQAADFIKTLNPKPGALFHQSSSSYVRPDLSVTLSGDVIDVHLLDDDLPKVVFEKEYFNEMASYADKEVKQFVREKEKDYQWLMRSLEQRQQTIQRVGLKIVEKQRRFFFEGPGSLQSLTMKEVADELSIHESTVSRTVRGKYMQTPYGTYELKAFFPSGMTASQENGEGASSSQIKVRIQELVSGEDKRKPLSDQVICSALLEEGLVVSRRTVAKYREQLNIPSSSKRKRYE</sequence>
<name>A0A1N6SRF2_9BACI</name>
<keyword evidence="3" id="KW-0808">Transferase</keyword>
<dbReference type="PROSITE" id="PS00718">
    <property type="entry name" value="SIGMA54_2"/>
    <property type="match status" value="1"/>
</dbReference>
<evidence type="ECO:0000313" key="11">
    <source>
        <dbReference type="EMBL" id="SIQ43542.1"/>
    </source>
</evidence>
<evidence type="ECO:0000313" key="12">
    <source>
        <dbReference type="Proteomes" id="UP000186385"/>
    </source>
</evidence>
<evidence type="ECO:0000256" key="4">
    <source>
        <dbReference type="ARBA" id="ARBA00022695"/>
    </source>
</evidence>
<dbReference type="PANTHER" id="PTHR32248">
    <property type="entry name" value="RNA POLYMERASE SIGMA-54 FACTOR"/>
    <property type="match status" value="1"/>
</dbReference>
<gene>
    <name evidence="11" type="ORF">SAMN05443094_102503</name>
</gene>
<dbReference type="Gene3D" id="1.10.10.60">
    <property type="entry name" value="Homeodomain-like"/>
    <property type="match status" value="1"/>
</dbReference>